<dbReference type="Proteomes" id="UP000887569">
    <property type="component" value="Unplaced"/>
</dbReference>
<dbReference type="PROSITE" id="PS51886">
    <property type="entry name" value="TLDC"/>
    <property type="match status" value="1"/>
</dbReference>
<dbReference type="InterPro" id="IPR018392">
    <property type="entry name" value="LysM"/>
</dbReference>
<comment type="similarity">
    <text evidence="2">Belongs to the OXR1 family.</text>
</comment>
<evidence type="ECO:0000259" key="7">
    <source>
        <dbReference type="PROSITE" id="PS51886"/>
    </source>
</evidence>
<organism evidence="8 9">
    <name type="scientific">Parascaris univalens</name>
    <name type="common">Nematode worm</name>
    <dbReference type="NCBI Taxonomy" id="6257"/>
    <lineage>
        <taxon>Eukaryota</taxon>
        <taxon>Metazoa</taxon>
        <taxon>Ecdysozoa</taxon>
        <taxon>Nematoda</taxon>
        <taxon>Chromadorea</taxon>
        <taxon>Rhabditida</taxon>
        <taxon>Spirurina</taxon>
        <taxon>Ascaridomorpha</taxon>
        <taxon>Ascaridoidea</taxon>
        <taxon>Ascarididae</taxon>
        <taxon>Parascaris</taxon>
    </lineage>
</organism>
<proteinExistence type="inferred from homology"/>
<evidence type="ECO:0000259" key="6">
    <source>
        <dbReference type="PROSITE" id="PS51782"/>
    </source>
</evidence>
<dbReference type="Pfam" id="PF01476">
    <property type="entry name" value="LysM"/>
    <property type="match status" value="1"/>
</dbReference>
<dbReference type="InterPro" id="IPR006571">
    <property type="entry name" value="TLDc_dom"/>
</dbReference>
<feature type="compositionally biased region" description="Polar residues" evidence="5">
    <location>
        <begin position="343"/>
        <end position="352"/>
    </location>
</feature>
<name>A0A915AQP7_PARUN</name>
<evidence type="ECO:0000256" key="1">
    <source>
        <dbReference type="ARBA" id="ARBA00004173"/>
    </source>
</evidence>
<protein>
    <recommendedName>
        <fullName evidence="4">Oxidation resistance protein 1</fullName>
    </recommendedName>
</protein>
<feature type="domain" description="LysM" evidence="6">
    <location>
        <begin position="17"/>
        <end position="60"/>
    </location>
</feature>
<evidence type="ECO:0000256" key="3">
    <source>
        <dbReference type="ARBA" id="ARBA00023128"/>
    </source>
</evidence>
<evidence type="ECO:0000313" key="9">
    <source>
        <dbReference type="WBParaSite" id="PgR013_g032_t03"/>
    </source>
</evidence>
<dbReference type="GO" id="GO:0006979">
    <property type="term" value="P:response to oxidative stress"/>
    <property type="evidence" value="ECO:0007669"/>
    <property type="project" value="TreeGrafter"/>
</dbReference>
<dbReference type="PANTHER" id="PTHR23354:SF62">
    <property type="entry name" value="MUSTARD, ISOFORM V"/>
    <property type="match status" value="1"/>
</dbReference>
<feature type="compositionally biased region" description="Basic and acidic residues" evidence="5">
    <location>
        <begin position="282"/>
        <end position="295"/>
    </location>
</feature>
<dbReference type="SMART" id="SM00584">
    <property type="entry name" value="TLDc"/>
    <property type="match status" value="1"/>
</dbReference>
<dbReference type="InterPro" id="IPR036779">
    <property type="entry name" value="LysM_dom_sf"/>
</dbReference>
<keyword evidence="8" id="KW-1185">Reference proteome</keyword>
<feature type="compositionally biased region" description="Basic and acidic residues" evidence="5">
    <location>
        <begin position="242"/>
        <end position="253"/>
    </location>
</feature>
<feature type="compositionally biased region" description="Polar residues" evidence="5">
    <location>
        <begin position="131"/>
        <end position="143"/>
    </location>
</feature>
<dbReference type="PANTHER" id="PTHR23354">
    <property type="entry name" value="NUCLEOLAR PROTEIN 7/ESTROGEN RECEPTOR COACTIVATOR-RELATED"/>
    <property type="match status" value="1"/>
</dbReference>
<comment type="subcellular location">
    <subcellularLocation>
        <location evidence="1">Mitochondrion</location>
    </subcellularLocation>
</comment>
<evidence type="ECO:0000313" key="8">
    <source>
        <dbReference type="Proteomes" id="UP000887569"/>
    </source>
</evidence>
<dbReference type="Gene3D" id="3.10.350.10">
    <property type="entry name" value="LysM domain"/>
    <property type="match status" value="1"/>
</dbReference>
<feature type="region of interest" description="Disordered" evidence="5">
    <location>
        <begin position="62"/>
        <end position="163"/>
    </location>
</feature>
<dbReference type="CDD" id="cd00118">
    <property type="entry name" value="LysM"/>
    <property type="match status" value="1"/>
</dbReference>
<feature type="region of interest" description="Disordered" evidence="5">
    <location>
        <begin position="242"/>
        <end position="310"/>
    </location>
</feature>
<evidence type="ECO:0000256" key="5">
    <source>
        <dbReference type="SAM" id="MobiDB-lite"/>
    </source>
</evidence>
<accession>A0A915AQP7</accession>
<dbReference type="Pfam" id="PF07534">
    <property type="entry name" value="TLD"/>
    <property type="match status" value="1"/>
</dbReference>
<keyword evidence="3" id="KW-0496">Mitochondrion</keyword>
<evidence type="ECO:0000313" key="10">
    <source>
        <dbReference type="WBParaSite" id="PgR013_g032_t05"/>
    </source>
</evidence>
<evidence type="ECO:0000256" key="4">
    <source>
        <dbReference type="ARBA" id="ARBA00040604"/>
    </source>
</evidence>
<dbReference type="GO" id="GO:0005739">
    <property type="term" value="C:mitochondrion"/>
    <property type="evidence" value="ECO:0007669"/>
    <property type="project" value="UniProtKB-SubCell"/>
</dbReference>
<dbReference type="GO" id="GO:0005634">
    <property type="term" value="C:nucleus"/>
    <property type="evidence" value="ECO:0007669"/>
    <property type="project" value="TreeGrafter"/>
</dbReference>
<dbReference type="WBParaSite" id="PgR013_g032_t05">
    <property type="protein sequence ID" value="PgR013_g032_t05"/>
    <property type="gene ID" value="PgR013_g032"/>
</dbReference>
<dbReference type="WBParaSite" id="PgR013_g032_t03">
    <property type="protein sequence ID" value="PgR013_g032_t03"/>
    <property type="gene ID" value="PgR013_g032"/>
</dbReference>
<feature type="domain" description="TLDc" evidence="7">
    <location>
        <begin position="759"/>
        <end position="932"/>
    </location>
</feature>
<evidence type="ECO:0000256" key="2">
    <source>
        <dbReference type="ARBA" id="ARBA00009540"/>
    </source>
</evidence>
<dbReference type="AlphaFoldDB" id="A0A915AQP7"/>
<dbReference type="SMART" id="SM00257">
    <property type="entry name" value="LysM"/>
    <property type="match status" value="1"/>
</dbReference>
<dbReference type="SUPFAM" id="SSF54106">
    <property type="entry name" value="LysM domain"/>
    <property type="match status" value="1"/>
</dbReference>
<sequence>MFRPLVSARRPDCNFMMEYMVKDHDSLERIAAFHDCTVGELMKMNKMGSRMVFPGQKLMVPSPASDDIFEERRKESDSGGDQGGVEAFGEATSSVPCDERVVGSFSAGSSSKHHTLPGADGIRMGPGSAVLVQQRSLSTSSEKAPSMPLSRSKKTRSQETEQDTDCLQRFLKIKVKQVTESDGTVSGTLLVTPNALMFDPDVMHPLVIENGQDLYMMMAHMDEIMSVAVYKDIGALTGETDKVEKMYDPEHVRTPSIDDALSPSTAEDEGESGKGNVNESKFTSDDAEKPAERCAGDSSDANGNSDIRDESIVTRTGLSKLSESESALPQIAEEEQKALGQEAANQLTSSATPPEVDTINDVSSASETVGEHKAPLQAVEVEQETHRRYVPSNLQASSMSGVSIHSLSRISPTSSSSSLSRLGRTLSARAHSIKGSVTSGAGNFTQTAVSGTKSVAHEVVTHTRSAAGTLQTGIQTSAKMAATHAKVAVDAVASVPQGIVTMGSGILEGLQQTTADTSSSKEIRTEASLRREKSLATLEVLKHKTQLAREQAYREKNTAIFSCATSAEEKPELFRPVHELLAHRASSADTQQPSTELPYYMIVKLNRKRKFTRSKTLRSSSSVVTSSASFDEEPVGNRVRRQFWFAIPRHRAESIYHFLLQWSPEKYGQEASISASEEATSDNSNTASGYQFGENAFIVLDSETDDKLAGEKPATPVFGTSYLNREWEIVTVQEMCRRLSLDRLDQMVMPIPDGATSSQILDQSMIRQIMEILPVRAEGYPWVNIYSSEKHGFSLSTFYRKMMEWDEEMSPILLIIRDCEENVFGAIASTRLLPSEHFFGTGDSCLLFKFVTDPDTNEKELHSFAWTGDNQYFVKASKDSLSMGAGGGHYGLWLDADLNHGRSLRCQTFDNEPLAGDREDFNIQFLEAFGFRML</sequence>
<reference evidence="9 10" key="1">
    <citation type="submission" date="2022-11" db="UniProtKB">
        <authorList>
            <consortium name="WormBaseParasite"/>
        </authorList>
    </citation>
    <scope>IDENTIFICATION</scope>
</reference>
<feature type="region of interest" description="Disordered" evidence="5">
    <location>
        <begin position="339"/>
        <end position="377"/>
    </location>
</feature>
<dbReference type="PROSITE" id="PS51782">
    <property type="entry name" value="LYSM"/>
    <property type="match status" value="1"/>
</dbReference>